<name>A0A6C2TZ32_PONDE</name>
<sequence>MNGKIKLALATGHDMAEIDQIRHRVYATELGQFRPSPEKTLHDRNDVDSIYIVAFEKGELVGFVGVTPPQSPSYSIDNYLARDSVPLDFDDALFEIRALTVVDQLRGTPVAPALMYAAFRLIQDGGGKQLVAIGHRNVRSMYIRLGMRPAGQRFQCGRLDYELLTASSENIETELTRFKTRLDRLERQVDWQLDVPFRAPVECYHGGAFFDAIGNTFHDLARRNEIINADVLDAWFPPCPEAQQALHEHLGWIMRTSPPNHAEGLTQAIAQARGIQPGNILPGGGSSPLIFLAFRHWLTPASRVLLLNPTYGEYAHVLDKVVGCQVERFNLRREDGYAVDTERLAAKLREGFDLVVLVNPNSPTGRHIPRSRLEELLATRHPKTRVWIDETYVEYAGHEQSLEPFAAQNTGVVVVKSMSKVYGLSGLRVGHLCAAAKTLEPLRGLTPPWSVSLPAQVAAVHALRCVDYYNGRYQETHRLRAGLMDGLRSLGIEEIVPGIANFILFHLPGHGPDGKRVIDQCREHGLFIRDAADMGSGMGDRAIRIAVKDAATNDRMLGMLGHALNPIAAKEVCRA</sequence>
<dbReference type="PANTHER" id="PTHR42885:SF1">
    <property type="entry name" value="THREONINE-PHOSPHATE DECARBOXYLASE"/>
    <property type="match status" value="1"/>
</dbReference>
<keyword evidence="3" id="KW-0032">Aminotransferase</keyword>
<dbReference type="InterPro" id="IPR015422">
    <property type="entry name" value="PyrdxlP-dep_Trfase_small"/>
</dbReference>
<dbReference type="PANTHER" id="PTHR42885">
    <property type="entry name" value="HISTIDINOL-PHOSPHATE AMINOTRANSFERASE-RELATED"/>
    <property type="match status" value="1"/>
</dbReference>
<dbReference type="SUPFAM" id="SSF55729">
    <property type="entry name" value="Acyl-CoA N-acyltransferases (Nat)"/>
    <property type="match status" value="1"/>
</dbReference>
<evidence type="ECO:0000256" key="1">
    <source>
        <dbReference type="ARBA" id="ARBA00001933"/>
    </source>
</evidence>
<comment type="similarity">
    <text evidence="3">Belongs to the class-I pyridoxal-phosphate-dependent aminotransferase family.</text>
</comment>
<evidence type="ECO:0000259" key="4">
    <source>
        <dbReference type="PROSITE" id="PS51186"/>
    </source>
</evidence>
<dbReference type="CDD" id="cd00609">
    <property type="entry name" value="AAT_like"/>
    <property type="match status" value="1"/>
</dbReference>
<dbReference type="GO" id="GO:0030170">
    <property type="term" value="F:pyridoxal phosphate binding"/>
    <property type="evidence" value="ECO:0007669"/>
    <property type="project" value="InterPro"/>
</dbReference>
<gene>
    <name evidence="5" type="primary">cobD</name>
    <name evidence="5" type="ORF">PDESU_01532</name>
</gene>
<dbReference type="SUPFAM" id="SSF53383">
    <property type="entry name" value="PLP-dependent transferases"/>
    <property type="match status" value="1"/>
</dbReference>
<evidence type="ECO:0000313" key="5">
    <source>
        <dbReference type="EMBL" id="VGO12978.1"/>
    </source>
</evidence>
<dbReference type="GO" id="GO:0016747">
    <property type="term" value="F:acyltransferase activity, transferring groups other than amino-acyl groups"/>
    <property type="evidence" value="ECO:0007669"/>
    <property type="project" value="InterPro"/>
</dbReference>
<dbReference type="InterPro" id="IPR015421">
    <property type="entry name" value="PyrdxlP-dep_Trfase_major"/>
</dbReference>
<dbReference type="AlphaFoldDB" id="A0A6C2TZ32"/>
<reference evidence="5 6" key="1">
    <citation type="submission" date="2019-04" db="EMBL/GenBank/DDBJ databases">
        <authorList>
            <person name="Van Vliet M D."/>
        </authorList>
    </citation>
    <scope>NUCLEOTIDE SEQUENCE [LARGE SCALE GENOMIC DNA]</scope>
    <source>
        <strain evidence="5 6">F1</strain>
    </source>
</reference>
<dbReference type="EMBL" id="CAAHFG010000001">
    <property type="protein sequence ID" value="VGO12978.1"/>
    <property type="molecule type" value="Genomic_DNA"/>
</dbReference>
<dbReference type="PROSITE" id="PS00105">
    <property type="entry name" value="AA_TRANSFER_CLASS_1"/>
    <property type="match status" value="1"/>
</dbReference>
<dbReference type="InterPro" id="IPR004838">
    <property type="entry name" value="NHTrfase_class1_PyrdxlP-BS"/>
</dbReference>
<dbReference type="InterPro" id="IPR016181">
    <property type="entry name" value="Acyl_CoA_acyltransferase"/>
</dbReference>
<dbReference type="EC" id="2.6.1.-" evidence="3"/>
<dbReference type="Pfam" id="PF00155">
    <property type="entry name" value="Aminotran_1_2"/>
    <property type="match status" value="1"/>
</dbReference>
<dbReference type="InterPro" id="IPR004839">
    <property type="entry name" value="Aminotransferase_I/II_large"/>
</dbReference>
<keyword evidence="2" id="KW-0663">Pyridoxal phosphate</keyword>
<dbReference type="InterPro" id="IPR000182">
    <property type="entry name" value="GNAT_dom"/>
</dbReference>
<dbReference type="InterPro" id="IPR015424">
    <property type="entry name" value="PyrdxlP-dep_Trfase"/>
</dbReference>
<dbReference type="GO" id="GO:0008483">
    <property type="term" value="F:transaminase activity"/>
    <property type="evidence" value="ECO:0007669"/>
    <property type="project" value="UniProtKB-KW"/>
</dbReference>
<keyword evidence="3" id="KW-0808">Transferase</keyword>
<organism evidence="5 6">
    <name type="scientific">Pontiella desulfatans</name>
    <dbReference type="NCBI Taxonomy" id="2750659"/>
    <lineage>
        <taxon>Bacteria</taxon>
        <taxon>Pseudomonadati</taxon>
        <taxon>Kiritimatiellota</taxon>
        <taxon>Kiritimatiellia</taxon>
        <taxon>Kiritimatiellales</taxon>
        <taxon>Pontiellaceae</taxon>
        <taxon>Pontiella</taxon>
    </lineage>
</organism>
<comment type="cofactor">
    <cofactor evidence="1 3">
        <name>pyridoxal 5'-phosphate</name>
        <dbReference type="ChEBI" id="CHEBI:597326"/>
    </cofactor>
</comment>
<proteinExistence type="inferred from homology"/>
<protein>
    <recommendedName>
        <fullName evidence="3">Aminotransferase</fullName>
        <ecNumber evidence="3">2.6.1.-</ecNumber>
    </recommendedName>
</protein>
<accession>A0A6C2TZ32</accession>
<keyword evidence="6" id="KW-1185">Reference proteome</keyword>
<evidence type="ECO:0000256" key="3">
    <source>
        <dbReference type="RuleBase" id="RU000481"/>
    </source>
</evidence>
<dbReference type="Proteomes" id="UP000366872">
    <property type="component" value="Unassembled WGS sequence"/>
</dbReference>
<dbReference type="Gene3D" id="3.40.640.10">
    <property type="entry name" value="Type I PLP-dependent aspartate aminotransferase-like (Major domain)"/>
    <property type="match status" value="1"/>
</dbReference>
<dbReference type="PROSITE" id="PS51186">
    <property type="entry name" value="GNAT"/>
    <property type="match status" value="1"/>
</dbReference>
<evidence type="ECO:0000313" key="6">
    <source>
        <dbReference type="Proteomes" id="UP000366872"/>
    </source>
</evidence>
<dbReference type="RefSeq" id="WP_136078597.1">
    <property type="nucleotide sequence ID" value="NZ_CAAHFG010000001.1"/>
</dbReference>
<evidence type="ECO:0000256" key="2">
    <source>
        <dbReference type="ARBA" id="ARBA00022898"/>
    </source>
</evidence>
<feature type="domain" description="N-acetyltransferase" evidence="4">
    <location>
        <begin position="5"/>
        <end position="167"/>
    </location>
</feature>
<dbReference type="Gene3D" id="3.40.630.30">
    <property type="match status" value="1"/>
</dbReference>
<dbReference type="Gene3D" id="3.90.1150.10">
    <property type="entry name" value="Aspartate Aminotransferase, domain 1"/>
    <property type="match status" value="1"/>
</dbReference>